<feature type="domain" description="Response regulatory" evidence="8">
    <location>
        <begin position="7"/>
        <end position="121"/>
    </location>
</feature>
<evidence type="ECO:0000313" key="9">
    <source>
        <dbReference type="EMBL" id="NDW07100.1"/>
    </source>
</evidence>
<dbReference type="InterPro" id="IPR001789">
    <property type="entry name" value="Sig_transdc_resp-reg_receiver"/>
</dbReference>
<dbReference type="SMART" id="SM00421">
    <property type="entry name" value="HTH_LUXR"/>
    <property type="match status" value="1"/>
</dbReference>
<protein>
    <submittedName>
        <fullName evidence="9">Response regulator</fullName>
    </submittedName>
</protein>
<dbReference type="SUPFAM" id="SSF52172">
    <property type="entry name" value="CheY-like"/>
    <property type="match status" value="1"/>
</dbReference>
<dbReference type="InterPro" id="IPR000792">
    <property type="entry name" value="Tscrpt_reg_LuxR_C"/>
</dbReference>
<evidence type="ECO:0000313" key="10">
    <source>
        <dbReference type="Proteomes" id="UP000469011"/>
    </source>
</evidence>
<reference evidence="9 10" key="1">
    <citation type="submission" date="2020-01" db="EMBL/GenBank/DDBJ databases">
        <title>Jiella pacifica sp. nov.</title>
        <authorList>
            <person name="Xue Z."/>
            <person name="Zhu S."/>
            <person name="Chen J."/>
            <person name="Yang J."/>
        </authorList>
    </citation>
    <scope>NUCLEOTIDE SEQUENCE [LARGE SCALE GENOMIC DNA]</scope>
    <source>
        <strain evidence="9 10">40Bstr34</strain>
    </source>
</reference>
<feature type="modified residue" description="4-aspartylphosphate" evidence="6">
    <location>
        <position position="56"/>
    </location>
</feature>
<feature type="domain" description="HTH luxR-type" evidence="7">
    <location>
        <begin position="137"/>
        <end position="202"/>
    </location>
</feature>
<dbReference type="GO" id="GO:0000160">
    <property type="term" value="P:phosphorelay signal transduction system"/>
    <property type="evidence" value="ECO:0007669"/>
    <property type="project" value="UniProtKB-KW"/>
</dbReference>
<dbReference type="InterPro" id="IPR011006">
    <property type="entry name" value="CheY-like_superfamily"/>
</dbReference>
<dbReference type="Gene3D" id="1.10.10.10">
    <property type="entry name" value="Winged helix-like DNA-binding domain superfamily/Winged helix DNA-binding domain"/>
    <property type="match status" value="1"/>
</dbReference>
<dbReference type="NCBIfam" id="NF006900">
    <property type="entry name" value="PRK09390.1"/>
    <property type="match status" value="1"/>
</dbReference>
<accession>A0A6N9T745</accession>
<evidence type="ECO:0000259" key="8">
    <source>
        <dbReference type="PROSITE" id="PS50110"/>
    </source>
</evidence>
<sequence>MTANNAVVHLVDDDESVRHSVAFLLATAGFAVRVHESGLALLDAIDTLQPGCVISDVRMPGIDGLELQRRLKAAGVRLPVVVMTGHADVQLAVQAMKDGAIDFIEKPFDDEAMLAAVRTALKEGKAGEGRQAEMDATAARLASLSGRERQVLDGLLAGHPNKTIAYDLEISARTVEVHRANVMKKMSASSLSDLVRMVLRVDGASGR</sequence>
<evidence type="ECO:0000256" key="5">
    <source>
        <dbReference type="ARBA" id="ARBA00023163"/>
    </source>
</evidence>
<dbReference type="PANTHER" id="PTHR44688">
    <property type="entry name" value="DNA-BINDING TRANSCRIPTIONAL ACTIVATOR DEVR_DOSR"/>
    <property type="match status" value="1"/>
</dbReference>
<dbReference type="PROSITE" id="PS00622">
    <property type="entry name" value="HTH_LUXR_1"/>
    <property type="match status" value="1"/>
</dbReference>
<dbReference type="Proteomes" id="UP000469011">
    <property type="component" value="Unassembled WGS sequence"/>
</dbReference>
<evidence type="ECO:0000256" key="3">
    <source>
        <dbReference type="ARBA" id="ARBA00023015"/>
    </source>
</evidence>
<dbReference type="CDD" id="cd06170">
    <property type="entry name" value="LuxR_C_like"/>
    <property type="match status" value="1"/>
</dbReference>
<dbReference type="Pfam" id="PF00196">
    <property type="entry name" value="GerE"/>
    <property type="match status" value="1"/>
</dbReference>
<dbReference type="PROSITE" id="PS50043">
    <property type="entry name" value="HTH_LUXR_2"/>
    <property type="match status" value="1"/>
</dbReference>
<gene>
    <name evidence="9" type="ORF">GTK09_22035</name>
</gene>
<dbReference type="PRINTS" id="PR00038">
    <property type="entry name" value="HTHLUXR"/>
</dbReference>
<dbReference type="GO" id="GO:0006355">
    <property type="term" value="P:regulation of DNA-templated transcription"/>
    <property type="evidence" value="ECO:0007669"/>
    <property type="project" value="InterPro"/>
</dbReference>
<dbReference type="SMART" id="SM00448">
    <property type="entry name" value="REC"/>
    <property type="match status" value="1"/>
</dbReference>
<dbReference type="SUPFAM" id="SSF46894">
    <property type="entry name" value="C-terminal effector domain of the bipartite response regulators"/>
    <property type="match status" value="1"/>
</dbReference>
<dbReference type="InterPro" id="IPR036388">
    <property type="entry name" value="WH-like_DNA-bd_sf"/>
</dbReference>
<dbReference type="GO" id="GO:0003677">
    <property type="term" value="F:DNA binding"/>
    <property type="evidence" value="ECO:0007669"/>
    <property type="project" value="UniProtKB-KW"/>
</dbReference>
<evidence type="ECO:0000256" key="1">
    <source>
        <dbReference type="ARBA" id="ARBA00022553"/>
    </source>
</evidence>
<comment type="caution">
    <text evidence="9">The sequence shown here is derived from an EMBL/GenBank/DDBJ whole genome shotgun (WGS) entry which is preliminary data.</text>
</comment>
<keyword evidence="4" id="KW-0238">DNA-binding</keyword>
<keyword evidence="2" id="KW-0902">Two-component regulatory system</keyword>
<evidence type="ECO:0000256" key="2">
    <source>
        <dbReference type="ARBA" id="ARBA00023012"/>
    </source>
</evidence>
<keyword evidence="1 6" id="KW-0597">Phosphoprotein</keyword>
<evidence type="ECO:0000256" key="6">
    <source>
        <dbReference type="PROSITE-ProRule" id="PRU00169"/>
    </source>
</evidence>
<dbReference type="InterPro" id="IPR016032">
    <property type="entry name" value="Sig_transdc_resp-reg_C-effctor"/>
</dbReference>
<keyword evidence="5" id="KW-0804">Transcription</keyword>
<evidence type="ECO:0000256" key="4">
    <source>
        <dbReference type="ARBA" id="ARBA00023125"/>
    </source>
</evidence>
<name>A0A6N9T745_9HYPH</name>
<organism evidence="9 10">
    <name type="scientific">Jiella pacifica</name>
    <dbReference type="NCBI Taxonomy" id="2696469"/>
    <lineage>
        <taxon>Bacteria</taxon>
        <taxon>Pseudomonadati</taxon>
        <taxon>Pseudomonadota</taxon>
        <taxon>Alphaproteobacteria</taxon>
        <taxon>Hyphomicrobiales</taxon>
        <taxon>Aurantimonadaceae</taxon>
        <taxon>Jiella</taxon>
    </lineage>
</organism>
<dbReference type="Gene3D" id="3.40.50.2300">
    <property type="match status" value="1"/>
</dbReference>
<dbReference type="RefSeq" id="WP_163465559.1">
    <property type="nucleotide sequence ID" value="NZ_JAAAMG010000024.1"/>
</dbReference>
<dbReference type="PANTHER" id="PTHR44688:SF16">
    <property type="entry name" value="DNA-BINDING TRANSCRIPTIONAL ACTIVATOR DEVR_DOSR"/>
    <property type="match status" value="1"/>
</dbReference>
<dbReference type="AlphaFoldDB" id="A0A6N9T745"/>
<dbReference type="CDD" id="cd17537">
    <property type="entry name" value="REC_FixJ"/>
    <property type="match status" value="1"/>
</dbReference>
<evidence type="ECO:0000259" key="7">
    <source>
        <dbReference type="PROSITE" id="PS50043"/>
    </source>
</evidence>
<proteinExistence type="predicted"/>
<keyword evidence="10" id="KW-1185">Reference proteome</keyword>
<dbReference type="EMBL" id="JAAAMG010000024">
    <property type="protein sequence ID" value="NDW07100.1"/>
    <property type="molecule type" value="Genomic_DNA"/>
</dbReference>
<dbReference type="FunFam" id="3.40.50.2300:FF:000018">
    <property type="entry name" value="DNA-binding transcriptional regulator NtrC"/>
    <property type="match status" value="1"/>
</dbReference>
<dbReference type="PROSITE" id="PS50110">
    <property type="entry name" value="RESPONSE_REGULATORY"/>
    <property type="match status" value="1"/>
</dbReference>
<keyword evidence="3" id="KW-0805">Transcription regulation</keyword>
<dbReference type="Pfam" id="PF00072">
    <property type="entry name" value="Response_reg"/>
    <property type="match status" value="1"/>
</dbReference>